<evidence type="ECO:0000256" key="6">
    <source>
        <dbReference type="ARBA" id="ARBA00022692"/>
    </source>
</evidence>
<evidence type="ECO:0000256" key="5">
    <source>
        <dbReference type="ARBA" id="ARBA00022519"/>
    </source>
</evidence>
<dbReference type="Pfam" id="PF12019">
    <property type="entry name" value="GspH"/>
    <property type="match status" value="1"/>
</dbReference>
<evidence type="ECO:0000256" key="8">
    <source>
        <dbReference type="ARBA" id="ARBA00023136"/>
    </source>
</evidence>
<evidence type="ECO:0000313" key="14">
    <source>
        <dbReference type="Proteomes" id="UP000019140"/>
    </source>
</evidence>
<dbReference type="AlphaFoldDB" id="W4M0S7"/>
<keyword evidence="6 11" id="KW-0812">Transmembrane</keyword>
<evidence type="ECO:0000256" key="7">
    <source>
        <dbReference type="ARBA" id="ARBA00022989"/>
    </source>
</evidence>
<keyword evidence="4" id="KW-0488">Methylation</keyword>
<feature type="domain" description="General secretion pathway GspH" evidence="12">
    <location>
        <begin position="48"/>
        <end position="151"/>
    </location>
</feature>
<accession>W4M0S7</accession>
<name>W4M0S7_9BACT</name>
<evidence type="ECO:0000256" key="1">
    <source>
        <dbReference type="ARBA" id="ARBA00004377"/>
    </source>
</evidence>
<organism evidence="13 14">
    <name type="scientific">Candidatus Entotheonella gemina</name>
    <dbReference type="NCBI Taxonomy" id="1429439"/>
    <lineage>
        <taxon>Bacteria</taxon>
        <taxon>Pseudomonadati</taxon>
        <taxon>Nitrospinota/Tectimicrobiota group</taxon>
        <taxon>Candidatus Tectimicrobiota</taxon>
        <taxon>Candidatus Entotheonellia</taxon>
        <taxon>Candidatus Entotheonellales</taxon>
        <taxon>Candidatus Entotheonellaceae</taxon>
        <taxon>Candidatus Entotheonella</taxon>
    </lineage>
</organism>
<evidence type="ECO:0000313" key="13">
    <source>
        <dbReference type="EMBL" id="ETX03934.1"/>
    </source>
</evidence>
<dbReference type="SUPFAM" id="SSF54523">
    <property type="entry name" value="Pili subunits"/>
    <property type="match status" value="1"/>
</dbReference>
<keyword evidence="8 11" id="KW-0472">Membrane</keyword>
<keyword evidence="14" id="KW-1185">Reference proteome</keyword>
<evidence type="ECO:0000256" key="10">
    <source>
        <dbReference type="ARBA" id="ARBA00030775"/>
    </source>
</evidence>
<dbReference type="Proteomes" id="UP000019140">
    <property type="component" value="Unassembled WGS sequence"/>
</dbReference>
<keyword evidence="3" id="KW-1003">Cell membrane</keyword>
<dbReference type="InterPro" id="IPR045584">
    <property type="entry name" value="Pilin-like"/>
</dbReference>
<comment type="similarity">
    <text evidence="9">Belongs to the GSP H family.</text>
</comment>
<dbReference type="HOGENOM" id="CLU_1649020_0_0_7"/>
<dbReference type="Gene3D" id="3.55.40.10">
    <property type="entry name" value="minor pseudopilin epsh domain"/>
    <property type="match status" value="1"/>
</dbReference>
<dbReference type="GO" id="GO:0005886">
    <property type="term" value="C:plasma membrane"/>
    <property type="evidence" value="ECO:0007669"/>
    <property type="project" value="UniProtKB-SubCell"/>
</dbReference>
<evidence type="ECO:0000256" key="4">
    <source>
        <dbReference type="ARBA" id="ARBA00022481"/>
    </source>
</evidence>
<proteinExistence type="inferred from homology"/>
<comment type="subcellular location">
    <subcellularLocation>
        <location evidence="1">Cell inner membrane</location>
        <topology evidence="1">Single-pass membrane protein</topology>
    </subcellularLocation>
</comment>
<keyword evidence="5" id="KW-0997">Cell inner membrane</keyword>
<reference evidence="13 14" key="1">
    <citation type="journal article" date="2014" name="Nature">
        <title>An environmental bacterial taxon with a large and distinct metabolic repertoire.</title>
        <authorList>
            <person name="Wilson M.C."/>
            <person name="Mori T."/>
            <person name="Ruckert C."/>
            <person name="Uria A.R."/>
            <person name="Helf M.J."/>
            <person name="Takada K."/>
            <person name="Gernert C."/>
            <person name="Steffens U.A."/>
            <person name="Heycke N."/>
            <person name="Schmitt S."/>
            <person name="Rinke C."/>
            <person name="Helfrich E.J."/>
            <person name="Brachmann A.O."/>
            <person name="Gurgui C."/>
            <person name="Wakimoto T."/>
            <person name="Kracht M."/>
            <person name="Crusemann M."/>
            <person name="Hentschel U."/>
            <person name="Abe I."/>
            <person name="Matsunaga S."/>
            <person name="Kalinowski J."/>
            <person name="Takeyama H."/>
            <person name="Piel J."/>
        </authorList>
    </citation>
    <scope>NUCLEOTIDE SEQUENCE [LARGE SCALE GENOMIC DNA]</scope>
    <source>
        <strain evidence="14">TSY2</strain>
    </source>
</reference>
<evidence type="ECO:0000259" key="12">
    <source>
        <dbReference type="Pfam" id="PF12019"/>
    </source>
</evidence>
<dbReference type="GO" id="GO:0015628">
    <property type="term" value="P:protein secretion by the type II secretion system"/>
    <property type="evidence" value="ECO:0007669"/>
    <property type="project" value="InterPro"/>
</dbReference>
<keyword evidence="7 11" id="KW-1133">Transmembrane helix</keyword>
<evidence type="ECO:0000256" key="9">
    <source>
        <dbReference type="ARBA" id="ARBA00025772"/>
    </source>
</evidence>
<dbReference type="InterPro" id="IPR022346">
    <property type="entry name" value="T2SS_GspH"/>
</dbReference>
<feature type="transmembrane region" description="Helical" evidence="11">
    <location>
        <begin position="12"/>
        <end position="33"/>
    </location>
</feature>
<dbReference type="EMBL" id="AZHX01001346">
    <property type="protein sequence ID" value="ETX03934.1"/>
    <property type="molecule type" value="Genomic_DNA"/>
</dbReference>
<protein>
    <recommendedName>
        <fullName evidence="2">Type II secretion system protein H</fullName>
    </recommendedName>
    <alternativeName>
        <fullName evidence="10">General secretion pathway protein H</fullName>
    </alternativeName>
</protein>
<comment type="caution">
    <text evidence="13">The sequence shown here is derived from an EMBL/GenBank/DDBJ whole genome shotgun (WGS) entry which is preliminary data.</text>
</comment>
<sequence length="160" mass="18167">MKRIHRQQGFTLLDIMLVLIIFVLLATFGLPAYGDLVSRNRLNAATVQVMSDLMLARKRALSQQHSVRVFFDSPNSYRIWNDLDNNGRETNQFDRDEVDNRDLGSFGAKMKSTNNPTFWPSGSVTSLATITLRHPGVSNKQSRCITISITGRIKQTRCTY</sequence>
<gene>
    <name evidence="13" type="ORF">ETSY2_31660</name>
</gene>
<evidence type="ECO:0000256" key="3">
    <source>
        <dbReference type="ARBA" id="ARBA00022475"/>
    </source>
</evidence>
<evidence type="ECO:0000256" key="2">
    <source>
        <dbReference type="ARBA" id="ARBA00021549"/>
    </source>
</evidence>
<evidence type="ECO:0000256" key="11">
    <source>
        <dbReference type="SAM" id="Phobius"/>
    </source>
</evidence>
<dbReference type="GO" id="GO:0015627">
    <property type="term" value="C:type II protein secretion system complex"/>
    <property type="evidence" value="ECO:0007669"/>
    <property type="project" value="InterPro"/>
</dbReference>